<evidence type="ECO:0000256" key="2">
    <source>
        <dbReference type="ARBA" id="ARBA00022737"/>
    </source>
</evidence>
<evidence type="ECO:0000256" key="1">
    <source>
        <dbReference type="ARBA" id="ARBA00022723"/>
    </source>
</evidence>
<dbReference type="AlphaFoldDB" id="A0A158R327"/>
<dbReference type="SUPFAM" id="SSF57716">
    <property type="entry name" value="Glucocorticoid receptor-like (DNA-binding domain)"/>
    <property type="match status" value="1"/>
</dbReference>
<keyword evidence="3 5" id="KW-0862">Zinc</keyword>
<dbReference type="WBParaSite" id="NBR_0001740501-mRNA-1">
    <property type="protein sequence ID" value="NBR_0001740501-mRNA-1"/>
    <property type="gene ID" value="NBR_0001740501"/>
</dbReference>
<dbReference type="PANTHER" id="PTHR24207">
    <property type="entry name" value="ZYX102 PROTEIN"/>
    <property type="match status" value="1"/>
</dbReference>
<dbReference type="FunFam" id="2.10.110.10:FF:000086">
    <property type="entry name" value="Filamin binding LIM protein 1"/>
    <property type="match status" value="1"/>
</dbReference>
<dbReference type="SMART" id="SM00132">
    <property type="entry name" value="LIM"/>
    <property type="match status" value="2"/>
</dbReference>
<feature type="domain" description="LIM zinc-binding" evidence="6">
    <location>
        <begin position="1"/>
        <end position="43"/>
    </location>
</feature>
<keyword evidence="4 5" id="KW-0440">LIM domain</keyword>
<evidence type="ECO:0000256" key="4">
    <source>
        <dbReference type="ARBA" id="ARBA00023038"/>
    </source>
</evidence>
<keyword evidence="2" id="KW-0677">Repeat</keyword>
<feature type="domain" description="LIM zinc-binding" evidence="6">
    <location>
        <begin position="65"/>
        <end position="135"/>
    </location>
</feature>
<dbReference type="PROSITE" id="PS50023">
    <property type="entry name" value="LIM_DOMAIN_2"/>
    <property type="match status" value="2"/>
</dbReference>
<sequence length="139" mass="15724">LFQIFHINCFKCKTCSKKLAGSSFYNIDNRPTCKPCYEVCVPKNIFLFHSSLRSHWRLSETKFAPRCAVCNKPIVPKEGEKESVRVIAMDKSFHPSCYKCEDCGMQLSSKVEGAACYPLNSHLYCKTCNGNRLRAQAAA</sequence>
<evidence type="ECO:0000256" key="5">
    <source>
        <dbReference type="PROSITE-ProRule" id="PRU00125"/>
    </source>
</evidence>
<dbReference type="GO" id="GO:0001725">
    <property type="term" value="C:stress fiber"/>
    <property type="evidence" value="ECO:0007669"/>
    <property type="project" value="TreeGrafter"/>
</dbReference>
<dbReference type="GO" id="GO:0005925">
    <property type="term" value="C:focal adhesion"/>
    <property type="evidence" value="ECO:0007669"/>
    <property type="project" value="TreeGrafter"/>
</dbReference>
<evidence type="ECO:0000313" key="7">
    <source>
        <dbReference type="WBParaSite" id="NBR_0001740501-mRNA-1"/>
    </source>
</evidence>
<accession>A0A158R327</accession>
<protein>
    <submittedName>
        <fullName evidence="7">LIM zinc-binding domain-containing protein</fullName>
    </submittedName>
</protein>
<keyword evidence="1 5" id="KW-0479">Metal-binding</keyword>
<proteinExistence type="predicted"/>
<dbReference type="Gene3D" id="2.10.110.10">
    <property type="entry name" value="Cysteine Rich Protein"/>
    <property type="match status" value="2"/>
</dbReference>
<evidence type="ECO:0000256" key="3">
    <source>
        <dbReference type="ARBA" id="ARBA00022833"/>
    </source>
</evidence>
<dbReference type="GO" id="GO:0046872">
    <property type="term" value="F:metal ion binding"/>
    <property type="evidence" value="ECO:0007669"/>
    <property type="project" value="UniProtKB-KW"/>
</dbReference>
<dbReference type="PANTHER" id="PTHR24207:SF2">
    <property type="entry name" value="ZYX102 PROTEIN"/>
    <property type="match status" value="1"/>
</dbReference>
<name>A0A158R327_NIPBR</name>
<dbReference type="InterPro" id="IPR001781">
    <property type="entry name" value="Znf_LIM"/>
</dbReference>
<dbReference type="Pfam" id="PF00412">
    <property type="entry name" value="LIM"/>
    <property type="match status" value="2"/>
</dbReference>
<dbReference type="GO" id="GO:0098609">
    <property type="term" value="P:cell-cell adhesion"/>
    <property type="evidence" value="ECO:0007669"/>
    <property type="project" value="TreeGrafter"/>
</dbReference>
<evidence type="ECO:0000259" key="6">
    <source>
        <dbReference type="PROSITE" id="PS50023"/>
    </source>
</evidence>
<organism evidence="7">
    <name type="scientific">Nippostrongylus brasiliensis</name>
    <name type="common">Rat hookworm</name>
    <dbReference type="NCBI Taxonomy" id="27835"/>
    <lineage>
        <taxon>Eukaryota</taxon>
        <taxon>Metazoa</taxon>
        <taxon>Ecdysozoa</taxon>
        <taxon>Nematoda</taxon>
        <taxon>Chromadorea</taxon>
        <taxon>Rhabditida</taxon>
        <taxon>Rhabditina</taxon>
        <taxon>Rhabditomorpha</taxon>
        <taxon>Strongyloidea</taxon>
        <taxon>Heligmosomidae</taxon>
        <taxon>Nippostrongylus</taxon>
    </lineage>
</organism>
<reference evidence="7" key="1">
    <citation type="submission" date="2016-04" db="UniProtKB">
        <authorList>
            <consortium name="WormBaseParasite"/>
        </authorList>
    </citation>
    <scope>IDENTIFICATION</scope>
</reference>